<evidence type="ECO:0000256" key="7">
    <source>
        <dbReference type="ARBA" id="ARBA00022840"/>
    </source>
</evidence>
<evidence type="ECO:0000256" key="11">
    <source>
        <dbReference type="HAMAP-Rule" id="MF_00255"/>
    </source>
</evidence>
<keyword evidence="6 11" id="KW-0547">Nucleotide-binding</keyword>
<dbReference type="RefSeq" id="WP_116006262.1">
    <property type="nucleotide sequence ID" value="NZ_QUOU01000001.1"/>
</dbReference>
<reference evidence="13 14" key="1">
    <citation type="submission" date="2018-08" db="EMBL/GenBank/DDBJ databases">
        <title>Thalassotalea euphylliae genome.</title>
        <authorList>
            <person name="Summers S."/>
            <person name="Rice S.A."/>
            <person name="Freckelton M.L."/>
            <person name="Nedved B.T."/>
            <person name="Hadfield M.G."/>
        </authorList>
    </citation>
    <scope>NUCLEOTIDE SEQUENCE [LARGE SCALE GENOMIC DNA]</scope>
    <source>
        <strain evidence="13 14">H1</strain>
    </source>
</reference>
<dbReference type="EC" id="6.1.1.14" evidence="11"/>
<dbReference type="HAMAP" id="MF_00255">
    <property type="entry name" value="Gly_tRNA_synth_beta"/>
    <property type="match status" value="1"/>
</dbReference>
<dbReference type="InterPro" id="IPR006194">
    <property type="entry name" value="Gly-tRNA-synth_heterodimer"/>
</dbReference>
<keyword evidence="4 11" id="KW-0963">Cytoplasm</keyword>
<comment type="similarity">
    <text evidence="2 11">Belongs to the class-II aminoacyl-tRNA synthetase family.</text>
</comment>
<dbReference type="PANTHER" id="PTHR30075:SF2">
    <property type="entry name" value="GLYCINE--TRNA LIGASE, CHLOROPLASTIC_MITOCHONDRIAL 2"/>
    <property type="match status" value="1"/>
</dbReference>
<sequence>MATETLLIELGTEELPPKALSTLASTFHQQIVAQLEQADLAFESSKWFASPRRLAVQVKALAAKQADKVVEKRGPATNVAFDADGQPTKAAQGWARSNGITVEQAERLTTDKGEWLLHKASQTGKSVAELIPAMVVTALGKLPIPKPMRWGNERIQFIRPVHTLTMMFGDELIAGEALGVASANQLQGHRFHYQENDGLITLDHADNYEAVLESAFVIADYDKRKALIVEQVAKAAADINGDAIVDAGLLEEVTSINEWPVTLVGSFDEEFLSVPAEPLIYSMQDHQKYFPVKDKNGQLKNQFIFVANIDSKDPQQVIFGNEKVIRPRLADAEFFFKTDKKQSLESRLTSLESVLFQKQLGTLKDKSERIAALSGFIAEQVGENKADAHRAGLLSKTDLMSEMVLEFPQVQGTMGKYYAQHDGESAAIAQALEDQYRPRFAGDSLPEANIGCAVAIADKVDSLVGIFGIGQAPKGDKDPFALRRAAIGLIRIIIEKELNLDIASLIAHSQTLFGDKLTNDKVAVDVIDFVMGRFRAYFEEQGISVDVIQSVLVNKPTSPLDFQQRVSAVAHFKTLAESETLAAANKRVGNILAKFDGQLLAEVNTSLLSEAAEQQLASAFAKVAEQIAPAMANKDYQSVLTSLATIKEEIDNFFEHVMVMADDEAVKTNRLTLLNNIRNSFLAVADISVLQ</sequence>
<dbReference type="Gene3D" id="1.10.730.10">
    <property type="entry name" value="Isoleucyl-tRNA Synthetase, Domain 1"/>
    <property type="match status" value="1"/>
</dbReference>
<evidence type="ECO:0000256" key="4">
    <source>
        <dbReference type="ARBA" id="ARBA00022490"/>
    </source>
</evidence>
<dbReference type="GO" id="GO:0006426">
    <property type="term" value="P:glycyl-tRNA aminoacylation"/>
    <property type="evidence" value="ECO:0007669"/>
    <property type="project" value="UniProtKB-UniRule"/>
</dbReference>
<dbReference type="GO" id="GO:0005524">
    <property type="term" value="F:ATP binding"/>
    <property type="evidence" value="ECO:0007669"/>
    <property type="project" value="UniProtKB-UniRule"/>
</dbReference>
<keyword evidence="5 11" id="KW-0436">Ligase</keyword>
<dbReference type="AlphaFoldDB" id="A0A3E0TL79"/>
<keyword evidence="8 11" id="KW-0648">Protein biosynthesis</keyword>
<dbReference type="SUPFAM" id="SSF109604">
    <property type="entry name" value="HD-domain/PDEase-like"/>
    <property type="match status" value="1"/>
</dbReference>
<name>A0A3E0TL79_9GAMM</name>
<dbReference type="NCBIfam" id="TIGR00211">
    <property type="entry name" value="glyS"/>
    <property type="match status" value="1"/>
</dbReference>
<keyword evidence="7 11" id="KW-0067">ATP-binding</keyword>
<proteinExistence type="inferred from homology"/>
<dbReference type="PROSITE" id="PS50861">
    <property type="entry name" value="AA_TRNA_LIGASE_II_GLYAB"/>
    <property type="match status" value="1"/>
</dbReference>
<dbReference type="SMART" id="SM00836">
    <property type="entry name" value="DALR_1"/>
    <property type="match status" value="1"/>
</dbReference>
<feature type="domain" description="DALR anticodon binding" evidence="12">
    <location>
        <begin position="587"/>
        <end position="690"/>
    </location>
</feature>
<dbReference type="GO" id="GO:0004814">
    <property type="term" value="F:arginine-tRNA ligase activity"/>
    <property type="evidence" value="ECO:0007669"/>
    <property type="project" value="InterPro"/>
</dbReference>
<evidence type="ECO:0000313" key="14">
    <source>
        <dbReference type="Proteomes" id="UP000256478"/>
    </source>
</evidence>
<keyword evidence="9 11" id="KW-0030">Aminoacyl-tRNA synthetase</keyword>
<dbReference type="PANTHER" id="PTHR30075">
    <property type="entry name" value="GLYCYL-TRNA SYNTHETASE"/>
    <property type="match status" value="1"/>
</dbReference>
<accession>A0A3E0TL79</accession>
<evidence type="ECO:0000256" key="5">
    <source>
        <dbReference type="ARBA" id="ARBA00022598"/>
    </source>
</evidence>
<comment type="catalytic activity">
    <reaction evidence="10 11">
        <text>tRNA(Gly) + glycine + ATP = glycyl-tRNA(Gly) + AMP + diphosphate</text>
        <dbReference type="Rhea" id="RHEA:16013"/>
        <dbReference type="Rhea" id="RHEA-COMP:9664"/>
        <dbReference type="Rhea" id="RHEA-COMP:9683"/>
        <dbReference type="ChEBI" id="CHEBI:30616"/>
        <dbReference type="ChEBI" id="CHEBI:33019"/>
        <dbReference type="ChEBI" id="CHEBI:57305"/>
        <dbReference type="ChEBI" id="CHEBI:78442"/>
        <dbReference type="ChEBI" id="CHEBI:78522"/>
        <dbReference type="ChEBI" id="CHEBI:456215"/>
        <dbReference type="EC" id="6.1.1.14"/>
    </reaction>
</comment>
<dbReference type="OrthoDB" id="9775440at2"/>
<comment type="caution">
    <text evidence="13">The sequence shown here is derived from an EMBL/GenBank/DDBJ whole genome shotgun (WGS) entry which is preliminary data.</text>
</comment>
<evidence type="ECO:0000259" key="12">
    <source>
        <dbReference type="SMART" id="SM00836"/>
    </source>
</evidence>
<comment type="subcellular location">
    <subcellularLocation>
        <location evidence="1 11">Cytoplasm</location>
    </subcellularLocation>
</comment>
<dbReference type="GO" id="GO:0005829">
    <property type="term" value="C:cytosol"/>
    <property type="evidence" value="ECO:0007669"/>
    <property type="project" value="TreeGrafter"/>
</dbReference>
<dbReference type="InterPro" id="IPR015944">
    <property type="entry name" value="Gly-tRNA-synth_bsu"/>
</dbReference>
<dbReference type="InterPro" id="IPR008909">
    <property type="entry name" value="DALR_anticod-bd"/>
</dbReference>
<evidence type="ECO:0000313" key="13">
    <source>
        <dbReference type="EMBL" id="REL25097.1"/>
    </source>
</evidence>
<comment type="subunit">
    <text evidence="3 11">Tetramer of two alpha and two beta subunits.</text>
</comment>
<evidence type="ECO:0000256" key="1">
    <source>
        <dbReference type="ARBA" id="ARBA00004496"/>
    </source>
</evidence>
<evidence type="ECO:0000256" key="10">
    <source>
        <dbReference type="ARBA" id="ARBA00047937"/>
    </source>
</evidence>
<dbReference type="Proteomes" id="UP000256478">
    <property type="component" value="Unassembled WGS sequence"/>
</dbReference>
<evidence type="ECO:0000256" key="8">
    <source>
        <dbReference type="ARBA" id="ARBA00022917"/>
    </source>
</evidence>
<protein>
    <recommendedName>
        <fullName evidence="11">Glycine--tRNA ligase beta subunit</fullName>
        <ecNumber evidence="11">6.1.1.14</ecNumber>
    </recommendedName>
    <alternativeName>
        <fullName evidence="11">Glycyl-tRNA synthetase beta subunit</fullName>
        <shortName evidence="11">GlyRS</shortName>
    </alternativeName>
</protein>
<organism evidence="13 14">
    <name type="scientific">Thalassotalea euphylliae</name>
    <dbReference type="NCBI Taxonomy" id="1655234"/>
    <lineage>
        <taxon>Bacteria</taxon>
        <taxon>Pseudomonadati</taxon>
        <taxon>Pseudomonadota</taxon>
        <taxon>Gammaproteobacteria</taxon>
        <taxon>Alteromonadales</taxon>
        <taxon>Colwelliaceae</taxon>
        <taxon>Thalassotalea</taxon>
    </lineage>
</organism>
<dbReference type="EMBL" id="QUOU01000001">
    <property type="protein sequence ID" value="REL25097.1"/>
    <property type="molecule type" value="Genomic_DNA"/>
</dbReference>
<evidence type="ECO:0000256" key="3">
    <source>
        <dbReference type="ARBA" id="ARBA00011209"/>
    </source>
</evidence>
<dbReference type="GO" id="GO:0006420">
    <property type="term" value="P:arginyl-tRNA aminoacylation"/>
    <property type="evidence" value="ECO:0007669"/>
    <property type="project" value="InterPro"/>
</dbReference>
<evidence type="ECO:0000256" key="6">
    <source>
        <dbReference type="ARBA" id="ARBA00022741"/>
    </source>
</evidence>
<dbReference type="GO" id="GO:0004820">
    <property type="term" value="F:glycine-tRNA ligase activity"/>
    <property type="evidence" value="ECO:0007669"/>
    <property type="project" value="UniProtKB-UniRule"/>
</dbReference>
<gene>
    <name evidence="11" type="primary">glyS</name>
    <name evidence="13" type="ORF">DXX93_00040</name>
</gene>
<evidence type="ECO:0000256" key="9">
    <source>
        <dbReference type="ARBA" id="ARBA00023146"/>
    </source>
</evidence>
<dbReference type="Pfam" id="PF02092">
    <property type="entry name" value="tRNA_synt_2f"/>
    <property type="match status" value="1"/>
</dbReference>
<dbReference type="Pfam" id="PF05746">
    <property type="entry name" value="DALR_1"/>
    <property type="match status" value="1"/>
</dbReference>
<evidence type="ECO:0000256" key="2">
    <source>
        <dbReference type="ARBA" id="ARBA00008226"/>
    </source>
</evidence>
<dbReference type="PRINTS" id="PR01045">
    <property type="entry name" value="TRNASYNTHGB"/>
</dbReference>